<reference evidence="9" key="1">
    <citation type="journal article" date="2014" name="Int. J. Syst. Evol. Microbiol.">
        <title>Complete genome sequence of Corynebacterium casei LMG S-19264T (=DSM 44701T), isolated from a smear-ripened cheese.</title>
        <authorList>
            <consortium name="US DOE Joint Genome Institute (JGI-PGF)"/>
            <person name="Walter F."/>
            <person name="Albersmeier A."/>
            <person name="Kalinowski J."/>
            <person name="Ruckert C."/>
        </authorList>
    </citation>
    <scope>NUCLEOTIDE SEQUENCE</scope>
    <source>
        <strain evidence="9">CGMCC 1.15478</strain>
    </source>
</reference>
<gene>
    <name evidence="9" type="ORF">GCM10011410_14110</name>
</gene>
<feature type="transmembrane region" description="Helical" evidence="7">
    <location>
        <begin position="21"/>
        <end position="43"/>
    </location>
</feature>
<keyword evidence="4 7" id="KW-0812">Transmembrane</keyword>
<evidence type="ECO:0000256" key="6">
    <source>
        <dbReference type="ARBA" id="ARBA00023136"/>
    </source>
</evidence>
<name>A0A916U8U7_9ACTN</name>
<feature type="domain" description="VTT" evidence="8">
    <location>
        <begin position="45"/>
        <end position="169"/>
    </location>
</feature>
<evidence type="ECO:0000256" key="7">
    <source>
        <dbReference type="RuleBase" id="RU367016"/>
    </source>
</evidence>
<comment type="caution">
    <text evidence="9">The sequence shown here is derived from an EMBL/GenBank/DDBJ whole genome shotgun (WGS) entry which is preliminary data.</text>
</comment>
<evidence type="ECO:0000256" key="1">
    <source>
        <dbReference type="ARBA" id="ARBA00004651"/>
    </source>
</evidence>
<dbReference type="InterPro" id="IPR032818">
    <property type="entry name" value="DedA-like"/>
</dbReference>
<organism evidence="9 10">
    <name type="scientific">Hoyosella rhizosphaerae</name>
    <dbReference type="NCBI Taxonomy" id="1755582"/>
    <lineage>
        <taxon>Bacteria</taxon>
        <taxon>Bacillati</taxon>
        <taxon>Actinomycetota</taxon>
        <taxon>Actinomycetes</taxon>
        <taxon>Mycobacteriales</taxon>
        <taxon>Hoyosellaceae</taxon>
        <taxon>Hoyosella</taxon>
    </lineage>
</organism>
<protein>
    <recommendedName>
        <fullName evidence="8">VTT domain-containing protein</fullName>
    </recommendedName>
</protein>
<proteinExistence type="inferred from homology"/>
<feature type="transmembrane region" description="Helical" evidence="7">
    <location>
        <begin position="63"/>
        <end position="84"/>
    </location>
</feature>
<comment type="subcellular location">
    <subcellularLocation>
        <location evidence="1 7">Cell membrane</location>
        <topology evidence="1 7">Multi-pass membrane protein</topology>
    </subcellularLocation>
</comment>
<evidence type="ECO:0000313" key="9">
    <source>
        <dbReference type="EMBL" id="GGC62863.1"/>
    </source>
</evidence>
<feature type="transmembrane region" description="Helical" evidence="7">
    <location>
        <begin position="121"/>
        <end position="144"/>
    </location>
</feature>
<evidence type="ECO:0000256" key="3">
    <source>
        <dbReference type="ARBA" id="ARBA00022475"/>
    </source>
</evidence>
<comment type="similarity">
    <text evidence="2 7">Belongs to the DedA family.</text>
</comment>
<reference evidence="9" key="2">
    <citation type="submission" date="2020-09" db="EMBL/GenBank/DDBJ databases">
        <authorList>
            <person name="Sun Q."/>
            <person name="Zhou Y."/>
        </authorList>
    </citation>
    <scope>NUCLEOTIDE SEQUENCE</scope>
    <source>
        <strain evidence="9">CGMCC 1.15478</strain>
    </source>
</reference>
<evidence type="ECO:0000256" key="2">
    <source>
        <dbReference type="ARBA" id="ARBA00010792"/>
    </source>
</evidence>
<keyword evidence="10" id="KW-1185">Reference proteome</keyword>
<dbReference type="AlphaFoldDB" id="A0A916U8U7"/>
<dbReference type="Pfam" id="PF09335">
    <property type="entry name" value="VTT_dom"/>
    <property type="match status" value="1"/>
</dbReference>
<accession>A0A916U8U7</accession>
<keyword evidence="3 7" id="KW-1003">Cell membrane</keyword>
<evidence type="ECO:0000256" key="4">
    <source>
        <dbReference type="ARBA" id="ARBA00022692"/>
    </source>
</evidence>
<feature type="transmembrane region" description="Helical" evidence="7">
    <location>
        <begin position="181"/>
        <end position="203"/>
    </location>
</feature>
<keyword evidence="5 7" id="KW-1133">Transmembrane helix</keyword>
<feature type="transmembrane region" description="Helical" evidence="7">
    <location>
        <begin position="150"/>
        <end position="174"/>
    </location>
</feature>
<evidence type="ECO:0000259" key="8">
    <source>
        <dbReference type="Pfam" id="PF09335"/>
    </source>
</evidence>
<dbReference type="GO" id="GO:0005886">
    <property type="term" value="C:plasma membrane"/>
    <property type="evidence" value="ECO:0007669"/>
    <property type="project" value="UniProtKB-SubCell"/>
</dbReference>
<evidence type="ECO:0000256" key="5">
    <source>
        <dbReference type="ARBA" id="ARBA00022989"/>
    </source>
</evidence>
<dbReference type="InterPro" id="IPR032816">
    <property type="entry name" value="VTT_dom"/>
</dbReference>
<dbReference type="Proteomes" id="UP000641514">
    <property type="component" value="Unassembled WGS sequence"/>
</dbReference>
<dbReference type="RefSeq" id="WP_188671920.1">
    <property type="nucleotide sequence ID" value="NZ_BMJH01000001.1"/>
</dbReference>
<dbReference type="EMBL" id="BMJH01000001">
    <property type="protein sequence ID" value="GGC62863.1"/>
    <property type="molecule type" value="Genomic_DNA"/>
</dbReference>
<sequence>MTGFGGQRIADMFDVLAGQNPMVVGAVLFALLIVQTTFLIGLLLPGDVSVLLAGTTVSGLGEWAIVVVAGVVGCLVGASLSFWLGHTVGWRIKGTAVGRWVGEARWARAERYLRGSAGGPTMMLAVFVPVLFAITPFTAGAMGVRFRKLFVWWGAGSTGWVGSYVTVGAVAGGVARNNPGVAIFVVTGVAVLAVLVAGGVRYVTRHH</sequence>
<dbReference type="PANTHER" id="PTHR30353">
    <property type="entry name" value="INNER MEMBRANE PROTEIN DEDA-RELATED"/>
    <property type="match status" value="1"/>
</dbReference>
<evidence type="ECO:0000313" key="10">
    <source>
        <dbReference type="Proteomes" id="UP000641514"/>
    </source>
</evidence>
<keyword evidence="6 7" id="KW-0472">Membrane</keyword>
<dbReference type="PANTHER" id="PTHR30353:SF0">
    <property type="entry name" value="TRANSMEMBRANE PROTEIN"/>
    <property type="match status" value="1"/>
</dbReference>